<name>A0A8J3N9A8_9CHLR</name>
<protein>
    <submittedName>
        <fullName evidence="2">Uncharacterized protein</fullName>
    </submittedName>
</protein>
<accession>A0A8J3N9A8</accession>
<dbReference type="Proteomes" id="UP000597444">
    <property type="component" value="Unassembled WGS sequence"/>
</dbReference>
<evidence type="ECO:0000313" key="2">
    <source>
        <dbReference type="EMBL" id="GHO99122.1"/>
    </source>
</evidence>
<evidence type="ECO:0000313" key="3">
    <source>
        <dbReference type="Proteomes" id="UP000597444"/>
    </source>
</evidence>
<feature type="compositionally biased region" description="Basic and acidic residues" evidence="1">
    <location>
        <begin position="29"/>
        <end position="42"/>
    </location>
</feature>
<keyword evidence="3" id="KW-1185">Reference proteome</keyword>
<dbReference type="EMBL" id="BNJK01000002">
    <property type="protein sequence ID" value="GHO99122.1"/>
    <property type="molecule type" value="Genomic_DNA"/>
</dbReference>
<feature type="region of interest" description="Disordered" evidence="1">
    <location>
        <begin position="29"/>
        <end position="53"/>
    </location>
</feature>
<gene>
    <name evidence="2" type="ORF">KSF_091700</name>
</gene>
<sequence>MNRPGEGDKRKAPTKTPCHHLSLRVMRSFKPEKGKEAHKPEQTIDTEEYLTGQ</sequence>
<evidence type="ECO:0000256" key="1">
    <source>
        <dbReference type="SAM" id="MobiDB-lite"/>
    </source>
</evidence>
<comment type="caution">
    <text evidence="2">The sequence shown here is derived from an EMBL/GenBank/DDBJ whole genome shotgun (WGS) entry which is preliminary data.</text>
</comment>
<organism evidence="2 3">
    <name type="scientific">Reticulibacter mediterranei</name>
    <dbReference type="NCBI Taxonomy" id="2778369"/>
    <lineage>
        <taxon>Bacteria</taxon>
        <taxon>Bacillati</taxon>
        <taxon>Chloroflexota</taxon>
        <taxon>Ktedonobacteria</taxon>
        <taxon>Ktedonobacterales</taxon>
        <taxon>Reticulibacteraceae</taxon>
        <taxon>Reticulibacter</taxon>
    </lineage>
</organism>
<reference evidence="2" key="1">
    <citation type="submission" date="2020-10" db="EMBL/GenBank/DDBJ databases">
        <title>Taxonomic study of unclassified bacteria belonging to the class Ktedonobacteria.</title>
        <authorList>
            <person name="Yabe S."/>
            <person name="Wang C.M."/>
            <person name="Zheng Y."/>
            <person name="Sakai Y."/>
            <person name="Cavaletti L."/>
            <person name="Monciardini P."/>
            <person name="Donadio S."/>
        </authorList>
    </citation>
    <scope>NUCLEOTIDE SEQUENCE</scope>
    <source>
        <strain evidence="2">ID150040</strain>
    </source>
</reference>
<proteinExistence type="predicted"/>
<dbReference type="AlphaFoldDB" id="A0A8J3N9A8"/>
<feature type="compositionally biased region" description="Acidic residues" evidence="1">
    <location>
        <begin position="44"/>
        <end position="53"/>
    </location>
</feature>